<keyword evidence="2" id="KW-1185">Reference proteome</keyword>
<reference evidence="1" key="1">
    <citation type="submission" date="2021-10" db="EMBL/GenBank/DDBJ databases">
        <title>Streptomyces nigrumlapis sp.nov.,an antimicrobial producing actinobacterium isolated from Black Gobi rocks.</title>
        <authorList>
            <person name="Wen Y."/>
            <person name="Zhang W."/>
            <person name="Liu X.G."/>
        </authorList>
    </citation>
    <scope>NUCLEOTIDE SEQUENCE</scope>
    <source>
        <strain evidence="1">ST13-2-2</strain>
    </source>
</reference>
<dbReference type="EMBL" id="CP086322">
    <property type="protein sequence ID" value="UQA90916.1"/>
    <property type="molecule type" value="Genomic_DNA"/>
</dbReference>
<gene>
    <name evidence="1" type="ORF">K9S39_02610</name>
</gene>
<sequence>MSSISYRDALNDALERMDDLGYERGQGVDLANHGPMGAEALALLGQEDEVAPWVRRYRRAMAHHESPAARFALDPADESSWRPALGTFHRAGDWERLFVRELAEGHWREVLVRWWPRLIPGLFAGLTHGLIRTAHAVRGLYAADGEGGEPTRLQLDELARGLAYWAARYTALPGTPRLRGHHDLPTAVATLPRVAQDGGLGPGTARHRLSVLAELPGYNESLDWLASERAPRLLTEMTAQFADVYLGHPEVYPVPLIHGVTAPAAVRLVLPHLPYELYEPTLAQLWQVQAAFLLAFTVDRRDEGTTAWRSEIPEPPPVDELGARAAEHGDEHVIKFTEACLREYALRPDPRYPAAAFAAQRRIACLDDGGGVGGLRPDTP</sequence>
<name>A0ABY4M3D9_9ACTN</name>
<protein>
    <submittedName>
        <fullName evidence="1">Questin oxidase family protein</fullName>
    </submittedName>
</protein>
<evidence type="ECO:0000313" key="2">
    <source>
        <dbReference type="Proteomes" id="UP000830115"/>
    </source>
</evidence>
<proteinExistence type="predicted"/>
<accession>A0ABY4M3D9</accession>
<dbReference type="RefSeq" id="WP_248861683.1">
    <property type="nucleotide sequence ID" value="NZ_CP086322.1"/>
</dbReference>
<organism evidence="1 2">
    <name type="scientific">Streptomyces halobius</name>
    <dbReference type="NCBI Taxonomy" id="2879846"/>
    <lineage>
        <taxon>Bacteria</taxon>
        <taxon>Bacillati</taxon>
        <taxon>Actinomycetota</taxon>
        <taxon>Actinomycetes</taxon>
        <taxon>Kitasatosporales</taxon>
        <taxon>Streptomycetaceae</taxon>
        <taxon>Streptomyces</taxon>
    </lineage>
</organism>
<evidence type="ECO:0000313" key="1">
    <source>
        <dbReference type="EMBL" id="UQA90916.1"/>
    </source>
</evidence>
<dbReference type="Proteomes" id="UP000830115">
    <property type="component" value="Chromosome"/>
</dbReference>